<keyword evidence="1" id="KW-0472">Membrane</keyword>
<name>A0A8S5RBA0_9VIRU</name>
<reference evidence="2" key="1">
    <citation type="journal article" date="2021" name="Proc. Natl. Acad. Sci. U.S.A.">
        <title>A Catalog of Tens of Thousands of Viruses from Human Metagenomes Reveals Hidden Associations with Chronic Diseases.</title>
        <authorList>
            <person name="Tisza M.J."/>
            <person name="Buck C.B."/>
        </authorList>
    </citation>
    <scope>NUCLEOTIDE SEQUENCE</scope>
    <source>
        <strain evidence="2">CtuZj11</strain>
    </source>
</reference>
<evidence type="ECO:0000256" key="1">
    <source>
        <dbReference type="SAM" id="Phobius"/>
    </source>
</evidence>
<keyword evidence="1" id="KW-1133">Transmembrane helix</keyword>
<dbReference type="EMBL" id="BK059083">
    <property type="protein sequence ID" value="DAE28244.1"/>
    <property type="molecule type" value="Genomic_DNA"/>
</dbReference>
<evidence type="ECO:0000313" key="2">
    <source>
        <dbReference type="EMBL" id="DAE28244.1"/>
    </source>
</evidence>
<sequence length="120" mass="13413">MTTYITLSLAAVAVILGFWNLIAIKRLRDEIINTRLDIHDVKMNVAETHEGVSELLDESDSKSNVTLSSFNLLLGSAWHELEVSKNIAVSTEQFEAAKNIGAMQESINRVVKHYNEILSK</sequence>
<feature type="transmembrane region" description="Helical" evidence="1">
    <location>
        <begin position="6"/>
        <end position="24"/>
    </location>
</feature>
<proteinExistence type="predicted"/>
<keyword evidence="1" id="KW-0812">Transmembrane</keyword>
<protein>
    <submittedName>
        <fullName evidence="2">Uncharacterized protein</fullName>
    </submittedName>
</protein>
<accession>A0A8S5RBA0</accession>
<organism evidence="2">
    <name type="scientific">virus sp. ctuZj11</name>
    <dbReference type="NCBI Taxonomy" id="2825825"/>
    <lineage>
        <taxon>Viruses</taxon>
    </lineage>
</organism>